<reference evidence="3" key="1">
    <citation type="journal article" date="2011" name="Genome Biol.">
        <title>Comparative and functional genomics provide insights into the pathogenicity of dermatophytic fungi.</title>
        <authorList>
            <person name="Burmester A."/>
            <person name="Shelest E."/>
            <person name="Gloeckner G."/>
            <person name="Heddergott C."/>
            <person name="Schindler S."/>
            <person name="Staib P."/>
            <person name="Heidel A."/>
            <person name="Felder M."/>
            <person name="Petzold A."/>
            <person name="Szafranski K."/>
            <person name="Feuermann M."/>
            <person name="Pedruzzi I."/>
            <person name="Priebe S."/>
            <person name="Groth M."/>
            <person name="Winkler R."/>
            <person name="Li W."/>
            <person name="Kniemeyer O."/>
            <person name="Schroeckh V."/>
            <person name="Hertweck C."/>
            <person name="Hube B."/>
            <person name="White T.C."/>
            <person name="Platzer M."/>
            <person name="Guthke R."/>
            <person name="Heitman J."/>
            <person name="Woestemeyer J."/>
            <person name="Zipfel P.F."/>
            <person name="Monod M."/>
            <person name="Brakhage A.A."/>
        </authorList>
    </citation>
    <scope>NUCLEOTIDE SEQUENCE [LARGE SCALE GENOMIC DNA]</scope>
    <source>
        <strain evidence="3">ATCC MYA-4681 / CBS 112371</strain>
    </source>
</reference>
<keyword evidence="1" id="KW-0812">Transmembrane</keyword>
<name>D4B1Z4_ARTBC</name>
<feature type="transmembrane region" description="Helical" evidence="1">
    <location>
        <begin position="52"/>
        <end position="71"/>
    </location>
</feature>
<keyword evidence="3" id="KW-1185">Reference proteome</keyword>
<dbReference type="EMBL" id="ABSU01000028">
    <property type="protein sequence ID" value="EFE30555.1"/>
    <property type="molecule type" value="Genomic_DNA"/>
</dbReference>
<dbReference type="GeneID" id="9523850"/>
<comment type="caution">
    <text evidence="2">The sequence shown here is derived from an EMBL/GenBank/DDBJ whole genome shotgun (WGS) entry which is preliminary data.</text>
</comment>
<accession>D4B1Z4</accession>
<dbReference type="Proteomes" id="UP000008866">
    <property type="component" value="Unassembled WGS sequence"/>
</dbReference>
<dbReference type="HOGENOM" id="CLU_1146946_0_0_1"/>
<keyword evidence="1" id="KW-0472">Membrane</keyword>
<gene>
    <name evidence="2" type="ORF">ARB_02475</name>
</gene>
<protein>
    <submittedName>
        <fullName evidence="2">Uncharacterized protein</fullName>
    </submittedName>
</protein>
<evidence type="ECO:0000256" key="1">
    <source>
        <dbReference type="SAM" id="Phobius"/>
    </source>
</evidence>
<dbReference type="AlphaFoldDB" id="D4B1Z4"/>
<keyword evidence="1" id="KW-1133">Transmembrane helix</keyword>
<evidence type="ECO:0000313" key="2">
    <source>
        <dbReference type="EMBL" id="EFE30555.1"/>
    </source>
</evidence>
<proteinExistence type="predicted"/>
<sequence>MMMIDDDSTVEETAGSPLCLLSVLLLLLLLPDFALAAGFSLASSLQLDFLSSSLLLFFFSSMFTLFQPSLYRLLGLDNLRKTLGCILGFLAQEKGPEPIEDSSRVLREDASYTRLTAESFLCYYNHYFYYYQSSSFFIALKLHNITGEIENKLADPNGTKVAINCLTWLLAWKRKYTDQLDSSNSAINMACCKRITAAQVPPVNNMDSNSSNSNMVCCKQTTAEPAEAWTAAWLGVDWLMDL</sequence>
<dbReference type="KEGG" id="abe:ARB_02475"/>
<dbReference type="RefSeq" id="XP_003011195.1">
    <property type="nucleotide sequence ID" value="XM_003011149.1"/>
</dbReference>
<evidence type="ECO:0000313" key="3">
    <source>
        <dbReference type="Proteomes" id="UP000008866"/>
    </source>
</evidence>
<organism evidence="2 3">
    <name type="scientific">Arthroderma benhamiae (strain ATCC MYA-4681 / CBS 112371)</name>
    <name type="common">Trichophyton mentagrophytes</name>
    <dbReference type="NCBI Taxonomy" id="663331"/>
    <lineage>
        <taxon>Eukaryota</taxon>
        <taxon>Fungi</taxon>
        <taxon>Dikarya</taxon>
        <taxon>Ascomycota</taxon>
        <taxon>Pezizomycotina</taxon>
        <taxon>Eurotiomycetes</taxon>
        <taxon>Eurotiomycetidae</taxon>
        <taxon>Onygenales</taxon>
        <taxon>Arthrodermataceae</taxon>
        <taxon>Trichophyton</taxon>
    </lineage>
</organism>